<evidence type="ECO:0000259" key="1">
    <source>
        <dbReference type="PROSITE" id="PS50006"/>
    </source>
</evidence>
<evidence type="ECO:0000313" key="2">
    <source>
        <dbReference type="EMBL" id="KAJ9154200.1"/>
    </source>
</evidence>
<keyword evidence="3" id="KW-1185">Reference proteome</keyword>
<comment type="caution">
    <text evidence="2">The sequence shown here is derived from an EMBL/GenBank/DDBJ whole genome shotgun (WGS) entry which is preliminary data.</text>
</comment>
<dbReference type="Proteomes" id="UP001174677">
    <property type="component" value="Chromosome 15"/>
</dbReference>
<protein>
    <recommendedName>
        <fullName evidence="1">FHA domain-containing protein</fullName>
    </recommendedName>
</protein>
<dbReference type="Pfam" id="PF00498">
    <property type="entry name" value="FHA"/>
    <property type="match status" value="1"/>
</dbReference>
<accession>A0ABQ9L056</accession>
<dbReference type="InterPro" id="IPR000253">
    <property type="entry name" value="FHA_dom"/>
</dbReference>
<organism evidence="2 3">
    <name type="scientific">Hevea brasiliensis</name>
    <name type="common">Para rubber tree</name>
    <name type="synonym">Siphonia brasiliensis</name>
    <dbReference type="NCBI Taxonomy" id="3981"/>
    <lineage>
        <taxon>Eukaryota</taxon>
        <taxon>Viridiplantae</taxon>
        <taxon>Streptophyta</taxon>
        <taxon>Embryophyta</taxon>
        <taxon>Tracheophyta</taxon>
        <taxon>Spermatophyta</taxon>
        <taxon>Magnoliopsida</taxon>
        <taxon>eudicotyledons</taxon>
        <taxon>Gunneridae</taxon>
        <taxon>Pentapetalae</taxon>
        <taxon>rosids</taxon>
        <taxon>fabids</taxon>
        <taxon>Malpighiales</taxon>
        <taxon>Euphorbiaceae</taxon>
        <taxon>Crotonoideae</taxon>
        <taxon>Micrandreae</taxon>
        <taxon>Hevea</taxon>
    </lineage>
</organism>
<dbReference type="PANTHER" id="PTHR23308">
    <property type="entry name" value="NUCLEAR INHIBITOR OF PROTEIN PHOSPHATASE-1"/>
    <property type="match status" value="1"/>
</dbReference>
<dbReference type="SUPFAM" id="SSF49879">
    <property type="entry name" value="SMAD/FHA domain"/>
    <property type="match status" value="1"/>
</dbReference>
<sequence>MEPPYLKLLMVQGPREGETLEFRPGSTIRIGRVVRGNNLPVKDAGISSKHLLIGSESGKWIVQDLDSSNGTTLNSSKLPPFQSFDLRDGDSLKLGEYTSILVQFSGSEPSQLRCNPRRKVNEFDKTGSIAKNRGGRPEVIKSEENIELEREHVENLEEIKPVQRRGRPRKARVLDKVAEADKESGNLGSTAEKVETQGLNFRVTRSRKNGDCMILNNLGAECSKMAPGGRGRRKKLPDLPLENSQVGVLENKETIDLVSNLREEAQEKVNEVGVRGENGIKCEIVEGKKGEGLDAETNCKDAGNAGGLKESSGKAQIKTSENLGKGQETVDLEEMTLGQWFDYMEAHLPKQIIEASEEMIEGMRRKAEQVREYMIEQKKAKAVPSVG</sequence>
<name>A0ABQ9L056_HEVBR</name>
<dbReference type="InterPro" id="IPR050923">
    <property type="entry name" value="Cell_Proc_Reg/RNA_Proc"/>
</dbReference>
<gene>
    <name evidence="2" type="ORF">P3X46_027562</name>
</gene>
<proteinExistence type="predicted"/>
<feature type="domain" description="FHA" evidence="1">
    <location>
        <begin position="28"/>
        <end position="78"/>
    </location>
</feature>
<dbReference type="SMART" id="SM00240">
    <property type="entry name" value="FHA"/>
    <property type="match status" value="1"/>
</dbReference>
<dbReference type="PROSITE" id="PS50006">
    <property type="entry name" value="FHA_DOMAIN"/>
    <property type="match status" value="1"/>
</dbReference>
<reference evidence="2 3" key="1">
    <citation type="journal article" date="2023" name="Plant Biotechnol. J.">
        <title>Chromosome-level wild Hevea brasiliensis genome provides new tools for genomic-assisted breeding and valuable loci to elevate rubber yield.</title>
        <authorList>
            <person name="Cheng H."/>
            <person name="Song X."/>
            <person name="Hu Y."/>
            <person name="Wu T."/>
            <person name="Yang Q."/>
            <person name="An Z."/>
            <person name="Feng S."/>
            <person name="Deng Z."/>
            <person name="Wu W."/>
            <person name="Zeng X."/>
            <person name="Tu M."/>
            <person name="Wang X."/>
            <person name="Huang H."/>
        </authorList>
    </citation>
    <scope>NUCLEOTIDE SEQUENCE [LARGE SCALE GENOMIC DNA]</scope>
    <source>
        <strain evidence="2">MT/VB/25A 57/8</strain>
    </source>
</reference>
<dbReference type="InterPro" id="IPR008984">
    <property type="entry name" value="SMAD_FHA_dom_sf"/>
</dbReference>
<dbReference type="Gene3D" id="2.60.200.20">
    <property type="match status" value="1"/>
</dbReference>
<dbReference type="EMBL" id="JARPOI010000015">
    <property type="protein sequence ID" value="KAJ9154200.1"/>
    <property type="molecule type" value="Genomic_DNA"/>
</dbReference>
<evidence type="ECO:0000313" key="3">
    <source>
        <dbReference type="Proteomes" id="UP001174677"/>
    </source>
</evidence>